<organism evidence="1 2">
    <name type="scientific">Batillaria attramentaria</name>
    <dbReference type="NCBI Taxonomy" id="370345"/>
    <lineage>
        <taxon>Eukaryota</taxon>
        <taxon>Metazoa</taxon>
        <taxon>Spiralia</taxon>
        <taxon>Lophotrochozoa</taxon>
        <taxon>Mollusca</taxon>
        <taxon>Gastropoda</taxon>
        <taxon>Caenogastropoda</taxon>
        <taxon>Sorbeoconcha</taxon>
        <taxon>Cerithioidea</taxon>
        <taxon>Batillariidae</taxon>
        <taxon>Batillaria</taxon>
    </lineage>
</organism>
<accession>A0ABD0LC82</accession>
<gene>
    <name evidence="1" type="ORF">BaRGS_00011828</name>
</gene>
<sequence>MMFACVLPANSHHLLLVGCEIAATASQQLQGGQLGRWGELEFGEGREKGVDGGGGSLEWEVVGEEFLEYEMGFCLT</sequence>
<keyword evidence="2" id="KW-1185">Reference proteome</keyword>
<dbReference type="EMBL" id="JACVVK020000063">
    <property type="protein sequence ID" value="KAK7496848.1"/>
    <property type="molecule type" value="Genomic_DNA"/>
</dbReference>
<comment type="caution">
    <text evidence="1">The sequence shown here is derived from an EMBL/GenBank/DDBJ whole genome shotgun (WGS) entry which is preliminary data.</text>
</comment>
<name>A0ABD0LC82_9CAEN</name>
<reference evidence="1 2" key="1">
    <citation type="journal article" date="2023" name="Sci. Data">
        <title>Genome assembly of the Korean intertidal mud-creeper Batillaria attramentaria.</title>
        <authorList>
            <person name="Patra A.K."/>
            <person name="Ho P.T."/>
            <person name="Jun S."/>
            <person name="Lee S.J."/>
            <person name="Kim Y."/>
            <person name="Won Y.J."/>
        </authorList>
    </citation>
    <scope>NUCLEOTIDE SEQUENCE [LARGE SCALE GENOMIC DNA]</scope>
    <source>
        <strain evidence="1">Wonlab-2016</strain>
    </source>
</reference>
<dbReference type="AlphaFoldDB" id="A0ABD0LC82"/>
<proteinExistence type="predicted"/>
<evidence type="ECO:0000313" key="2">
    <source>
        <dbReference type="Proteomes" id="UP001519460"/>
    </source>
</evidence>
<evidence type="ECO:0000313" key="1">
    <source>
        <dbReference type="EMBL" id="KAK7496848.1"/>
    </source>
</evidence>
<dbReference type="Proteomes" id="UP001519460">
    <property type="component" value="Unassembled WGS sequence"/>
</dbReference>
<protein>
    <submittedName>
        <fullName evidence="1">Uncharacterized protein</fullName>
    </submittedName>
</protein>